<dbReference type="SUPFAM" id="SSF49879">
    <property type="entry name" value="SMAD/FHA domain"/>
    <property type="match status" value="1"/>
</dbReference>
<evidence type="ECO:0000313" key="5">
    <source>
        <dbReference type="Proteomes" id="UP001056383"/>
    </source>
</evidence>
<feature type="region of interest" description="Disordered" evidence="2">
    <location>
        <begin position="1"/>
        <end position="70"/>
    </location>
</feature>
<evidence type="ECO:0000259" key="3">
    <source>
        <dbReference type="PROSITE" id="PS50006"/>
    </source>
</evidence>
<proteinExistence type="predicted"/>
<accession>A0ABY4TGR6</accession>
<dbReference type="Proteomes" id="UP001056383">
    <property type="component" value="Chromosome"/>
</dbReference>
<dbReference type="PROSITE" id="PS50006">
    <property type="entry name" value="FHA_DOMAIN"/>
    <property type="match status" value="1"/>
</dbReference>
<dbReference type="SMART" id="SM00240">
    <property type="entry name" value="FHA"/>
    <property type="match status" value="1"/>
</dbReference>
<gene>
    <name evidence="4" type="ORF">MW084_21660</name>
</gene>
<dbReference type="CDD" id="cd22684">
    <property type="entry name" value="FHA_GarA_OdhI-like"/>
    <property type="match status" value="1"/>
</dbReference>
<dbReference type="RefSeq" id="WP_029553332.1">
    <property type="nucleotide sequence ID" value="NZ_CP095474.1"/>
</dbReference>
<dbReference type="EMBL" id="CP095474">
    <property type="protein sequence ID" value="URN18108.1"/>
    <property type="molecule type" value="Genomic_DNA"/>
</dbReference>
<dbReference type="InterPro" id="IPR008984">
    <property type="entry name" value="SMAD_FHA_dom_sf"/>
</dbReference>
<sequence length="260" mass="27149">MKLFAKLFGRSAREDGGNAGRRAPQHGRSEEGDAGRPLFRDEVAGPGGDAAGGQGAPSGDPGRIGSDPYATGVHAAAPRQEDGSMPACARCGHRNAEASRFCSHCGTPLRGGAPSERASETTSTISISGLEAYDGETTGQVPLPSLSPEAQAAVEALPLGSALLVVRRGPNSGSRFLLDGDLTTAGRHPQSDIFLDDVTVSRRHVEFRRAADGSFTVADVGSLNGTYVNREPIDAVRLTNGDEVQIGKYRLVFHTSQRGV</sequence>
<dbReference type="InterPro" id="IPR050923">
    <property type="entry name" value="Cell_Proc_Reg/RNA_Proc"/>
</dbReference>
<dbReference type="InterPro" id="IPR026870">
    <property type="entry name" value="Zinc_ribbon_dom"/>
</dbReference>
<evidence type="ECO:0000313" key="4">
    <source>
        <dbReference type="EMBL" id="URN18108.1"/>
    </source>
</evidence>
<organism evidence="4 5">
    <name type="scientific">Streptomyces sudanensis</name>
    <dbReference type="NCBI Taxonomy" id="436397"/>
    <lineage>
        <taxon>Bacteria</taxon>
        <taxon>Bacillati</taxon>
        <taxon>Actinomycetota</taxon>
        <taxon>Actinomycetes</taxon>
        <taxon>Kitasatosporales</taxon>
        <taxon>Streptomycetaceae</taxon>
        <taxon>Streptomyces</taxon>
    </lineage>
</organism>
<dbReference type="InterPro" id="IPR000253">
    <property type="entry name" value="FHA_dom"/>
</dbReference>
<evidence type="ECO:0000256" key="2">
    <source>
        <dbReference type="SAM" id="MobiDB-lite"/>
    </source>
</evidence>
<feature type="compositionally biased region" description="Basic and acidic residues" evidence="2">
    <location>
        <begin position="27"/>
        <end position="43"/>
    </location>
</feature>
<dbReference type="PANTHER" id="PTHR23308">
    <property type="entry name" value="NUCLEAR INHIBITOR OF PROTEIN PHOSPHATASE-1"/>
    <property type="match status" value="1"/>
</dbReference>
<feature type="domain" description="FHA" evidence="3">
    <location>
        <begin position="183"/>
        <end position="233"/>
    </location>
</feature>
<protein>
    <submittedName>
        <fullName evidence="4">FHA domain-containing protein</fullName>
    </submittedName>
</protein>
<keyword evidence="5" id="KW-1185">Reference proteome</keyword>
<evidence type="ECO:0000256" key="1">
    <source>
        <dbReference type="ARBA" id="ARBA00022553"/>
    </source>
</evidence>
<dbReference type="Gene3D" id="2.60.200.20">
    <property type="match status" value="1"/>
</dbReference>
<feature type="compositionally biased region" description="Gly residues" evidence="2">
    <location>
        <begin position="45"/>
        <end position="56"/>
    </location>
</feature>
<dbReference type="Pfam" id="PF13240">
    <property type="entry name" value="Zn_Ribbon_1"/>
    <property type="match status" value="1"/>
</dbReference>
<reference evidence="4" key="1">
    <citation type="submission" date="2022-04" db="EMBL/GenBank/DDBJ databases">
        <title>Systematic whole-genome sequencing reveals an unexpected diversity among actinomycetoma pathogens and provides insights into their antibacterial susceptibilities.</title>
        <authorList>
            <person name="Watson A.K."/>
            <person name="Kepplinger B."/>
            <person name="Bakhiet S.M."/>
            <person name="Mhmoud N.A."/>
            <person name="Chapman J."/>
            <person name="Allenby N."/>
            <person name="Mickiewicz K."/>
            <person name="Goodfellow M."/>
            <person name="Fahal A.H."/>
            <person name="Errington J."/>
        </authorList>
    </citation>
    <scope>NUCLEOTIDE SEQUENCE</scope>
    <source>
        <strain evidence="4">SD 504</strain>
    </source>
</reference>
<keyword evidence="1" id="KW-0597">Phosphoprotein</keyword>
<dbReference type="Pfam" id="PF00498">
    <property type="entry name" value="FHA"/>
    <property type="match status" value="1"/>
</dbReference>
<name>A0ABY4TGR6_9ACTN</name>